<evidence type="ECO:0000313" key="4">
    <source>
        <dbReference type="EMBL" id="KAG5672018.1"/>
    </source>
</evidence>
<accession>A0A9J6BQJ3</accession>
<dbReference type="PANTHER" id="PTHR11022">
    <property type="entry name" value="PEPTIDOGLYCAN RECOGNITION PROTEIN"/>
    <property type="match status" value="1"/>
</dbReference>
<proteinExistence type="predicted"/>
<protein>
    <submittedName>
        <fullName evidence="4">Uncharacterized protein</fullName>
    </submittedName>
</protein>
<keyword evidence="1" id="KW-0399">Innate immunity</keyword>
<dbReference type="InterPro" id="IPR015510">
    <property type="entry name" value="PGRP"/>
</dbReference>
<keyword evidence="3" id="KW-0472">Membrane</keyword>
<dbReference type="GO" id="GO:0008745">
    <property type="term" value="F:N-acetylmuramoyl-L-alanine amidase activity"/>
    <property type="evidence" value="ECO:0007669"/>
    <property type="project" value="InterPro"/>
</dbReference>
<sequence>MTENDNFGFELDEKVTEVALQPVNLPISPIIRRTSTYYEHIDTNSIYSESTLPSELVEKQIEEYKKQQRIQAFETEEFERNNNIQYKLRIDKVLIVGGANESKEKDINIDEPVSHAVHEILTNRIDFDKIERECILRNETRMQKLQRHLNKKRVSIPIIILLLALIGGLSYTTYYFFTYNLSERKIVEPESAFLHEQVKREVWQGNETDSMQLTGKYKIISPVKRIILLETQTDMCTSKEDCINFMLEHQQNAYPEYDDIRENFIIAEDGTVFEGRGFMREGETTCENDMITCYNKNSISIAFVRSFTKSNNDVNENNINEQQHSAFCEFIKNNTEGNGKNIDESFNVFHHDNLISSATFDSNEHKLLDKCIRSFNNVPEIERRVMIENDLIDDSLIRHFCKNVLVTTTNGEFCGSKENCQEIIKKFKANFIIGGEGNLIFADNNFDLAVSEGKSSASTYKSINQITEIYVTLDMLSIPSLKHLRSVSITELYYDTLVVLFIGNYATNQPSQSLITEVFSGFIKYAIVLEKLSMDFKICVTNEATKLTNEIKAKYNDKYDNFCNSQ</sequence>
<feature type="transmembrane region" description="Helical" evidence="3">
    <location>
        <begin position="154"/>
        <end position="177"/>
    </location>
</feature>
<dbReference type="EMBL" id="JADBJN010000003">
    <property type="protein sequence ID" value="KAG5672018.1"/>
    <property type="molecule type" value="Genomic_DNA"/>
</dbReference>
<evidence type="ECO:0000313" key="5">
    <source>
        <dbReference type="Proteomes" id="UP001107558"/>
    </source>
</evidence>
<keyword evidence="2" id="KW-0391">Immunity</keyword>
<dbReference type="PANTHER" id="PTHR11022:SF74">
    <property type="entry name" value="PEPTIDOGLYCAN-RECOGNITION PROTEIN SA"/>
    <property type="match status" value="1"/>
</dbReference>
<organism evidence="4 5">
    <name type="scientific">Polypedilum vanderplanki</name>
    <name type="common">Sleeping chironomid midge</name>
    <dbReference type="NCBI Taxonomy" id="319348"/>
    <lineage>
        <taxon>Eukaryota</taxon>
        <taxon>Metazoa</taxon>
        <taxon>Ecdysozoa</taxon>
        <taxon>Arthropoda</taxon>
        <taxon>Hexapoda</taxon>
        <taxon>Insecta</taxon>
        <taxon>Pterygota</taxon>
        <taxon>Neoptera</taxon>
        <taxon>Endopterygota</taxon>
        <taxon>Diptera</taxon>
        <taxon>Nematocera</taxon>
        <taxon>Chironomoidea</taxon>
        <taxon>Chironomidae</taxon>
        <taxon>Chironominae</taxon>
        <taxon>Polypedilum</taxon>
        <taxon>Polypedilum</taxon>
    </lineage>
</organism>
<dbReference type="GO" id="GO:0009253">
    <property type="term" value="P:peptidoglycan catabolic process"/>
    <property type="evidence" value="ECO:0007669"/>
    <property type="project" value="InterPro"/>
</dbReference>
<dbReference type="Proteomes" id="UP001107558">
    <property type="component" value="Chromosome 3"/>
</dbReference>
<evidence type="ECO:0000256" key="1">
    <source>
        <dbReference type="ARBA" id="ARBA00022588"/>
    </source>
</evidence>
<keyword evidence="3" id="KW-1133">Transmembrane helix</keyword>
<keyword evidence="3" id="KW-0812">Transmembrane</keyword>
<gene>
    <name evidence="4" type="ORF">PVAND_002180</name>
</gene>
<dbReference type="CDD" id="cd06583">
    <property type="entry name" value="PGRP"/>
    <property type="match status" value="1"/>
</dbReference>
<dbReference type="AlphaFoldDB" id="A0A9J6BQJ3"/>
<name>A0A9J6BQJ3_POLVA</name>
<dbReference type="InterPro" id="IPR036505">
    <property type="entry name" value="Amidase/PGRP_sf"/>
</dbReference>
<dbReference type="OrthoDB" id="7939567at2759"/>
<dbReference type="Gene3D" id="3.40.80.10">
    <property type="entry name" value="Peptidoglycan recognition protein-like"/>
    <property type="match status" value="1"/>
</dbReference>
<comment type="caution">
    <text evidence="4">The sequence shown here is derived from an EMBL/GenBank/DDBJ whole genome shotgun (WGS) entry which is preliminary data.</text>
</comment>
<dbReference type="SUPFAM" id="SSF55846">
    <property type="entry name" value="N-acetylmuramoyl-L-alanine amidase-like"/>
    <property type="match status" value="1"/>
</dbReference>
<dbReference type="InterPro" id="IPR002502">
    <property type="entry name" value="Amidase_domain"/>
</dbReference>
<evidence type="ECO:0000256" key="3">
    <source>
        <dbReference type="SAM" id="Phobius"/>
    </source>
</evidence>
<reference evidence="4" key="1">
    <citation type="submission" date="2021-03" db="EMBL/GenBank/DDBJ databases">
        <title>Chromosome level genome of the anhydrobiotic midge Polypedilum vanderplanki.</title>
        <authorList>
            <person name="Yoshida Y."/>
            <person name="Kikawada T."/>
            <person name="Gusev O."/>
        </authorList>
    </citation>
    <scope>NUCLEOTIDE SEQUENCE</scope>
    <source>
        <strain evidence="4">NIAS01</strain>
        <tissue evidence="4">Whole body or cell culture</tissue>
    </source>
</reference>
<keyword evidence="5" id="KW-1185">Reference proteome</keyword>
<dbReference type="GO" id="GO:0045087">
    <property type="term" value="P:innate immune response"/>
    <property type="evidence" value="ECO:0007669"/>
    <property type="project" value="UniProtKB-KW"/>
</dbReference>
<evidence type="ECO:0000256" key="2">
    <source>
        <dbReference type="ARBA" id="ARBA00022859"/>
    </source>
</evidence>